<dbReference type="Gene3D" id="3.30.720.150">
    <property type="match status" value="1"/>
</dbReference>
<evidence type="ECO:0000256" key="8">
    <source>
        <dbReference type="PROSITE-ProRule" id="PRU00339"/>
    </source>
</evidence>
<dbReference type="PANTHER" id="PTHR44366">
    <property type="entry name" value="UDP-N-ACETYLGLUCOSAMINE--PEPTIDE N-ACETYLGLUCOSAMINYLTRANSFERASE 110 KDA SUBUNIT"/>
    <property type="match status" value="1"/>
</dbReference>
<dbReference type="EMBL" id="KE125043">
    <property type="protein sequence ID" value="EPB72479.1"/>
    <property type="molecule type" value="Genomic_DNA"/>
</dbReference>
<dbReference type="FunFam" id="3.40.50.11380:FF:000001">
    <property type="entry name" value="UDP-N-acetylglucosamine--peptide N-acetylglucosaminyltransferase 110 kDa subunit"/>
    <property type="match status" value="1"/>
</dbReference>
<dbReference type="Gene3D" id="1.25.40.10">
    <property type="entry name" value="Tetratricopeptide repeat domain"/>
    <property type="match status" value="2"/>
</dbReference>
<dbReference type="InterPro" id="IPR011990">
    <property type="entry name" value="TPR-like_helical_dom_sf"/>
</dbReference>
<gene>
    <name evidence="10" type="ORF">ANCCEY_08420</name>
</gene>
<evidence type="ECO:0000259" key="9">
    <source>
        <dbReference type="Pfam" id="PF13844"/>
    </source>
</evidence>
<evidence type="ECO:0000256" key="4">
    <source>
        <dbReference type="ARBA" id="ARBA00022676"/>
    </source>
</evidence>
<name>A0A0D6LKJ2_9BILA</name>
<keyword evidence="5" id="KW-0808">Transferase</keyword>
<dbReference type="PROSITE" id="PS50293">
    <property type="entry name" value="TPR_REGION"/>
    <property type="match status" value="1"/>
</dbReference>
<dbReference type="AlphaFoldDB" id="A0A0D6LKJ2"/>
<dbReference type="GO" id="GO:0006493">
    <property type="term" value="P:protein O-linked glycosylation"/>
    <property type="evidence" value="ECO:0007669"/>
    <property type="project" value="InterPro"/>
</dbReference>
<dbReference type="SUPFAM" id="SSF48452">
    <property type="entry name" value="TPR-like"/>
    <property type="match status" value="1"/>
</dbReference>
<comment type="pathway">
    <text evidence="1">Protein modification; protein glycosylation.</text>
</comment>
<keyword evidence="11" id="KW-1185">Reference proteome</keyword>
<reference evidence="10 11" key="1">
    <citation type="submission" date="2013-05" db="EMBL/GenBank/DDBJ databases">
        <title>Draft genome of the parasitic nematode Anyclostoma ceylanicum.</title>
        <authorList>
            <person name="Mitreva M."/>
        </authorList>
    </citation>
    <scope>NUCLEOTIDE SEQUENCE [LARGE SCALE GENOMIC DNA]</scope>
</reference>
<evidence type="ECO:0000256" key="7">
    <source>
        <dbReference type="ARBA" id="ARBA00022803"/>
    </source>
</evidence>
<dbReference type="Pfam" id="PF13181">
    <property type="entry name" value="TPR_8"/>
    <property type="match status" value="1"/>
</dbReference>
<dbReference type="GO" id="GO:0097363">
    <property type="term" value="F:protein O-acetylglucosaminyltransferase activity"/>
    <property type="evidence" value="ECO:0007669"/>
    <property type="project" value="UniProtKB-EC"/>
</dbReference>
<protein>
    <recommendedName>
        <fullName evidence="3">protein O-GlcNAc transferase</fullName>
        <ecNumber evidence="3">2.4.1.255</ecNumber>
    </recommendedName>
</protein>
<evidence type="ECO:0000256" key="1">
    <source>
        <dbReference type="ARBA" id="ARBA00004922"/>
    </source>
</evidence>
<dbReference type="SMART" id="SM00028">
    <property type="entry name" value="TPR"/>
    <property type="match status" value="2"/>
</dbReference>
<dbReference type="Pfam" id="PF13844">
    <property type="entry name" value="Glyco_transf_41"/>
    <property type="match status" value="1"/>
</dbReference>
<dbReference type="PROSITE" id="PS50005">
    <property type="entry name" value="TPR"/>
    <property type="match status" value="1"/>
</dbReference>
<dbReference type="InterPro" id="IPR029489">
    <property type="entry name" value="OGT/SEC/SPY_C"/>
</dbReference>
<evidence type="ECO:0000313" key="10">
    <source>
        <dbReference type="EMBL" id="EPB72479.1"/>
    </source>
</evidence>
<dbReference type="Proteomes" id="UP000054495">
    <property type="component" value="Unassembled WGS sequence"/>
</dbReference>
<proteinExistence type="inferred from homology"/>
<evidence type="ECO:0000313" key="11">
    <source>
        <dbReference type="Proteomes" id="UP000054495"/>
    </source>
</evidence>
<evidence type="ECO:0000256" key="2">
    <source>
        <dbReference type="ARBA" id="ARBA00005386"/>
    </source>
</evidence>
<keyword evidence="7 8" id="KW-0802">TPR repeat</keyword>
<accession>A0A0D6LKJ2</accession>
<dbReference type="Gene3D" id="3.40.50.2000">
    <property type="entry name" value="Glycogen Phosphorylase B"/>
    <property type="match status" value="1"/>
</dbReference>
<evidence type="ECO:0000256" key="6">
    <source>
        <dbReference type="ARBA" id="ARBA00022737"/>
    </source>
</evidence>
<evidence type="ECO:0000256" key="5">
    <source>
        <dbReference type="ARBA" id="ARBA00022679"/>
    </source>
</evidence>
<dbReference type="InterPro" id="IPR037919">
    <property type="entry name" value="OGT"/>
</dbReference>
<comment type="similarity">
    <text evidence="2">Belongs to the glycosyltransferase 41 family. O-GlcNAc transferase subfamily.</text>
</comment>
<feature type="domain" description="O-GlcNAc transferase C-terminal" evidence="9">
    <location>
        <begin position="87"/>
        <end position="356"/>
    </location>
</feature>
<dbReference type="Pfam" id="PF13414">
    <property type="entry name" value="TPR_11"/>
    <property type="match status" value="1"/>
</dbReference>
<dbReference type="InterPro" id="IPR019734">
    <property type="entry name" value="TPR_rpt"/>
</dbReference>
<dbReference type="Gene3D" id="3.40.50.11380">
    <property type="match status" value="1"/>
</dbReference>
<sequence length="474" mass="53707">MGNTLKEMGDAANAMQCYTRAIQINPAFADAHSNLASIHKDSGNIPDAIQSYSTALKLKPDFPDAFCNLAHCLQIICDWTDYDNRCVAMLNHPPFNFPDRLSVRNGVSRLRIGYVSSDFGNHPTSHLMQSIPGMHDRSRIEVFCYALSANDGTNFRQKLMNEAEHFVDLSQITCNGKAADRINQDGIHILINMNGYTKGARNEIFALRPAPLQVMWLGYPGTSGAPFMDYIITDAVTSPLRLAHAYSEKLAYMPHTFFIGDHAQMLKHLTERVILKVLLFHLRIIIYLSGVWLRLEREDKCAPAEKDNVAVVNATNLEPLLSKADVKHTVRETEVVYGPAKEKIKTEVVVPVVEIQMHHKAATGEEVPQSLLLTSRQQYNLPEDAIVFCNFNQLYKIDPPTLDMWIEILKRVPRSVLWLLRFPFHGEAHVQKYCSERDIDPKRVVFSHVAAKVGSFSLYFYCLYSPKNQSRVML</sequence>
<keyword evidence="6" id="KW-0677">Repeat</keyword>
<keyword evidence="4" id="KW-0328">Glycosyltransferase</keyword>
<dbReference type="PANTHER" id="PTHR44366:SF1">
    <property type="entry name" value="UDP-N-ACETYLGLUCOSAMINE--PEPTIDE N-ACETYLGLUCOSAMINYLTRANSFERASE 110 KDA SUBUNIT"/>
    <property type="match status" value="1"/>
</dbReference>
<feature type="repeat" description="TPR" evidence="8">
    <location>
        <begin position="29"/>
        <end position="62"/>
    </location>
</feature>
<organism evidence="10 11">
    <name type="scientific">Ancylostoma ceylanicum</name>
    <dbReference type="NCBI Taxonomy" id="53326"/>
    <lineage>
        <taxon>Eukaryota</taxon>
        <taxon>Metazoa</taxon>
        <taxon>Ecdysozoa</taxon>
        <taxon>Nematoda</taxon>
        <taxon>Chromadorea</taxon>
        <taxon>Rhabditida</taxon>
        <taxon>Rhabditina</taxon>
        <taxon>Rhabditomorpha</taxon>
        <taxon>Strongyloidea</taxon>
        <taxon>Ancylostomatidae</taxon>
        <taxon>Ancylostomatinae</taxon>
        <taxon>Ancylostoma</taxon>
    </lineage>
</organism>
<dbReference type="EC" id="2.4.1.255" evidence="3"/>
<evidence type="ECO:0000256" key="3">
    <source>
        <dbReference type="ARBA" id="ARBA00011970"/>
    </source>
</evidence>